<evidence type="ECO:0000313" key="5">
    <source>
        <dbReference type="EMBL" id="MFC4358304.1"/>
    </source>
</evidence>
<dbReference type="InterPro" id="IPR054871">
    <property type="entry name" value="KDG_KDGal_kin_Halo"/>
</dbReference>
<dbReference type="EC" id="2.7.1.178" evidence="5"/>
<dbReference type="PANTHER" id="PTHR43085">
    <property type="entry name" value="HEXOKINASE FAMILY MEMBER"/>
    <property type="match status" value="1"/>
</dbReference>
<accession>A0ABD5PC69</accession>
<dbReference type="AlphaFoldDB" id="A0ABD5PC69"/>
<comment type="similarity">
    <text evidence="1">Belongs to the carbohydrate kinase PfkB family.</text>
</comment>
<dbReference type="EMBL" id="JBHSDS010000006">
    <property type="protein sequence ID" value="MFC4358304.1"/>
    <property type="molecule type" value="Genomic_DNA"/>
</dbReference>
<gene>
    <name evidence="5" type="primary">kdgK1</name>
    <name evidence="5" type="ORF">ACFO0N_10135</name>
</gene>
<dbReference type="Proteomes" id="UP001595921">
    <property type="component" value="Unassembled WGS sequence"/>
</dbReference>
<sequence length="319" mass="33777">MTDLVTFGETMLRLSPPKGERLETTDGFEARPGGAESNVAVAAAQLGQSTVWLSKLPDSPLGRRIVRELRANGVRTGIDWDDADDARLGTYYLEYGGEPRGTNVVYDRTDASITTVDAEALPTGVVADARTFYTSGITPALSDAAAEATKELLTTARENGTTTAFDLNYRAKLWSAPEAKRGCERLFPFVDVLVVAERDAREVLGVDGSAADIAADLADAHSFETVVVTRGDEGALAYHEGETYEQAAYAADTRDAIGTGDAFVGGFLAKRLDGGDVPVALAHGAATASLKRTIAGDMAVLTPEEVQRVVDEETAGISR</sequence>
<dbReference type="InterPro" id="IPR011611">
    <property type="entry name" value="PfkB_dom"/>
</dbReference>
<evidence type="ECO:0000256" key="2">
    <source>
        <dbReference type="ARBA" id="ARBA00022679"/>
    </source>
</evidence>
<dbReference type="GO" id="GO:0016301">
    <property type="term" value="F:kinase activity"/>
    <property type="evidence" value="ECO:0007669"/>
    <property type="project" value="UniProtKB-KW"/>
</dbReference>
<organism evidence="5 6">
    <name type="scientific">Halobium salinum</name>
    <dbReference type="NCBI Taxonomy" id="1364940"/>
    <lineage>
        <taxon>Archaea</taxon>
        <taxon>Methanobacteriati</taxon>
        <taxon>Methanobacteriota</taxon>
        <taxon>Stenosarchaea group</taxon>
        <taxon>Halobacteria</taxon>
        <taxon>Halobacteriales</taxon>
        <taxon>Haloferacaceae</taxon>
        <taxon>Halobium</taxon>
    </lineage>
</organism>
<evidence type="ECO:0000313" key="6">
    <source>
        <dbReference type="Proteomes" id="UP001595921"/>
    </source>
</evidence>
<protein>
    <submittedName>
        <fullName evidence="5">Bifunctional 2-dehydro-3-deoxygluconokinase/2-dehydro-3-deoxygalactonokinase</fullName>
        <ecNumber evidence="5">2.7.1.178</ecNumber>
    </submittedName>
</protein>
<evidence type="ECO:0000256" key="1">
    <source>
        <dbReference type="ARBA" id="ARBA00010688"/>
    </source>
</evidence>
<name>A0ABD5PC69_9EURY</name>
<dbReference type="InterPro" id="IPR002139">
    <property type="entry name" value="Ribo/fructo_kinase"/>
</dbReference>
<proteinExistence type="inferred from homology"/>
<keyword evidence="6" id="KW-1185">Reference proteome</keyword>
<dbReference type="NCBIfam" id="NF041332">
    <property type="entry name" value="KDG_KDGal_kin_Halo"/>
    <property type="match status" value="1"/>
</dbReference>
<keyword evidence="2 5" id="KW-0808">Transferase</keyword>
<keyword evidence="3" id="KW-0418">Kinase</keyword>
<dbReference type="InterPro" id="IPR050306">
    <property type="entry name" value="PfkB_Carbo_kinase"/>
</dbReference>
<dbReference type="PRINTS" id="PR00990">
    <property type="entry name" value="RIBOKINASE"/>
</dbReference>
<dbReference type="Pfam" id="PF00294">
    <property type="entry name" value="PfkB"/>
    <property type="match status" value="1"/>
</dbReference>
<dbReference type="PANTHER" id="PTHR43085:SF57">
    <property type="entry name" value="CARBOHYDRATE KINASE PFKB DOMAIN-CONTAINING PROTEIN"/>
    <property type="match status" value="1"/>
</dbReference>
<reference evidence="5 6" key="1">
    <citation type="journal article" date="2019" name="Int. J. Syst. Evol. Microbiol.">
        <title>The Global Catalogue of Microorganisms (GCM) 10K type strain sequencing project: providing services to taxonomists for standard genome sequencing and annotation.</title>
        <authorList>
            <consortium name="The Broad Institute Genomics Platform"/>
            <consortium name="The Broad Institute Genome Sequencing Center for Infectious Disease"/>
            <person name="Wu L."/>
            <person name="Ma J."/>
        </authorList>
    </citation>
    <scope>NUCLEOTIDE SEQUENCE [LARGE SCALE GENOMIC DNA]</scope>
    <source>
        <strain evidence="5 6">CGMCC 1.12553</strain>
    </source>
</reference>
<comment type="caution">
    <text evidence="5">The sequence shown here is derived from an EMBL/GenBank/DDBJ whole genome shotgun (WGS) entry which is preliminary data.</text>
</comment>
<dbReference type="SUPFAM" id="SSF53613">
    <property type="entry name" value="Ribokinase-like"/>
    <property type="match status" value="1"/>
</dbReference>
<evidence type="ECO:0000256" key="3">
    <source>
        <dbReference type="ARBA" id="ARBA00022777"/>
    </source>
</evidence>
<dbReference type="CDD" id="cd01166">
    <property type="entry name" value="KdgK"/>
    <property type="match status" value="1"/>
</dbReference>
<dbReference type="Gene3D" id="3.40.1190.20">
    <property type="match status" value="1"/>
</dbReference>
<feature type="domain" description="Carbohydrate kinase PfkB" evidence="4">
    <location>
        <begin position="1"/>
        <end position="297"/>
    </location>
</feature>
<dbReference type="InterPro" id="IPR029056">
    <property type="entry name" value="Ribokinase-like"/>
</dbReference>
<dbReference type="RefSeq" id="WP_267624011.1">
    <property type="nucleotide sequence ID" value="NZ_JAODIW010000008.1"/>
</dbReference>
<evidence type="ECO:0000259" key="4">
    <source>
        <dbReference type="Pfam" id="PF00294"/>
    </source>
</evidence>